<comment type="subcellular location">
    <subcellularLocation>
        <location evidence="1">Cytoplasm</location>
    </subcellularLocation>
</comment>
<dbReference type="OrthoDB" id="4525561at2"/>
<dbReference type="GO" id="GO:0005737">
    <property type="term" value="C:cytoplasm"/>
    <property type="evidence" value="ECO:0007669"/>
    <property type="project" value="UniProtKB-SubCell"/>
</dbReference>
<dbReference type="EMBL" id="MIGZ01000162">
    <property type="protein sequence ID" value="ODQ85898.1"/>
    <property type="molecule type" value="Genomic_DNA"/>
</dbReference>
<keyword evidence="3" id="KW-0963">Cytoplasm</keyword>
<gene>
    <name evidence="5" type="ORF">BHQ17_21955</name>
</gene>
<keyword evidence="4" id="KW-0143">Chaperone</keyword>
<dbReference type="Pfam" id="PF14011">
    <property type="entry name" value="ESX-1_EspG"/>
    <property type="match status" value="1"/>
</dbReference>
<evidence type="ECO:0000256" key="4">
    <source>
        <dbReference type="ARBA" id="ARBA00023186"/>
    </source>
</evidence>
<comment type="similarity">
    <text evidence="2">Belongs to the EspG family.</text>
</comment>
<evidence type="ECO:0000313" key="5">
    <source>
        <dbReference type="EMBL" id="ODQ85898.1"/>
    </source>
</evidence>
<keyword evidence="6" id="KW-1185">Reference proteome</keyword>
<name>A0A1E3R7I0_9MYCO</name>
<comment type="caution">
    <text evidence="5">The sequence shown here is derived from an EMBL/GenBank/DDBJ whole genome shotgun (WGS) entry which is preliminary data.</text>
</comment>
<protein>
    <recommendedName>
        <fullName evidence="7">Secretion protein EspG</fullName>
    </recommendedName>
</protein>
<evidence type="ECO:0000256" key="1">
    <source>
        <dbReference type="ARBA" id="ARBA00004496"/>
    </source>
</evidence>
<evidence type="ECO:0000256" key="3">
    <source>
        <dbReference type="ARBA" id="ARBA00022490"/>
    </source>
</evidence>
<evidence type="ECO:0008006" key="7">
    <source>
        <dbReference type="Google" id="ProtNLM"/>
    </source>
</evidence>
<proteinExistence type="inferred from homology"/>
<evidence type="ECO:0000256" key="2">
    <source>
        <dbReference type="ARBA" id="ARBA00006411"/>
    </source>
</evidence>
<evidence type="ECO:0000313" key="6">
    <source>
        <dbReference type="Proteomes" id="UP000094243"/>
    </source>
</evidence>
<sequence length="293" mass="31120">MAVRPTFVNRPAPTVAGPQPATAVELTREALWLLQALCGVERMPSVLITRPFTDTGDPAERPWGHPGVAILRDKGLVFGDAVHPQVRMWLETLGAPDLVLACLIRRGENHLRVAIARRGDITVSAMQHVDDITIEYLGHAATVSSLIDRLLPVCGAAIEPAQFDAVTVPTAGLLDGLGKVARGEHSAAVVFGDLGMDSDQYRVITAAADNPIMELSITAMTPDESGQIQVSRTAATVTDTSQGRVLTGPVRSDNGSWWTLITPGTTPAIKSAVAAVLSMVGFRNWGDSAPQRP</sequence>
<dbReference type="Proteomes" id="UP000094243">
    <property type="component" value="Unassembled WGS sequence"/>
</dbReference>
<organism evidence="5 6">
    <name type="scientific">Mycolicibacterium holsaticum</name>
    <dbReference type="NCBI Taxonomy" id="152142"/>
    <lineage>
        <taxon>Bacteria</taxon>
        <taxon>Bacillati</taxon>
        <taxon>Actinomycetota</taxon>
        <taxon>Actinomycetes</taxon>
        <taxon>Mycobacteriales</taxon>
        <taxon>Mycobacteriaceae</taxon>
        <taxon>Mycolicibacterium</taxon>
    </lineage>
</organism>
<accession>A0A1E3R7I0</accession>
<dbReference type="InterPro" id="IPR025734">
    <property type="entry name" value="EspG"/>
</dbReference>
<dbReference type="AlphaFoldDB" id="A0A1E3R7I0"/>
<reference evidence="6" key="1">
    <citation type="submission" date="2016-09" db="EMBL/GenBank/DDBJ databases">
        <authorList>
            <person name="Greninger A.L."/>
            <person name="Jerome K.R."/>
            <person name="Mcnair B."/>
            <person name="Wallis C."/>
            <person name="Fang F."/>
        </authorList>
    </citation>
    <scope>NUCLEOTIDE SEQUENCE [LARGE SCALE GENOMIC DNA]</scope>
    <source>
        <strain evidence="6">M7</strain>
    </source>
</reference>